<organism evidence="2 3">
    <name type="scientific">Echinicola vietnamensis (strain DSM 17526 / LMG 23754 / KMM 6221)</name>
    <dbReference type="NCBI Taxonomy" id="926556"/>
    <lineage>
        <taxon>Bacteria</taxon>
        <taxon>Pseudomonadati</taxon>
        <taxon>Bacteroidota</taxon>
        <taxon>Cytophagia</taxon>
        <taxon>Cytophagales</taxon>
        <taxon>Cyclobacteriaceae</taxon>
        <taxon>Echinicola</taxon>
    </lineage>
</organism>
<evidence type="ECO:0000256" key="1">
    <source>
        <dbReference type="SAM" id="Coils"/>
    </source>
</evidence>
<sequence length="207" mass="24241">MLMFFNFLPRPRIFFLRVANFFPILAYYYRQVLMNLYDELQSIDLDDLLDRLTSYATNRLKSAGLKDLGGKEPFDFVGDLLLKVIEGTRDWENANCSFTDFMFGSLRSEISNFLKGSLVGQTQDLLESHAYNHQDDIKEERQQVSELLQQAGADDDELMVFEYWMDGICKPREIAEDLGIDVKEIYRTVKRLERRLPKIREQAKSII</sequence>
<dbReference type="AlphaFoldDB" id="L0G1K6"/>
<dbReference type="STRING" id="926556.Echvi_3190"/>
<protein>
    <submittedName>
        <fullName evidence="2">Uncharacterized protein</fullName>
    </submittedName>
</protein>
<evidence type="ECO:0000313" key="2">
    <source>
        <dbReference type="EMBL" id="AGA79422.1"/>
    </source>
</evidence>
<evidence type="ECO:0000313" key="3">
    <source>
        <dbReference type="Proteomes" id="UP000010796"/>
    </source>
</evidence>
<keyword evidence="1" id="KW-0175">Coiled coil</keyword>
<keyword evidence="3" id="KW-1185">Reference proteome</keyword>
<name>L0G1K6_ECHVK</name>
<feature type="coiled-coil region" evidence="1">
    <location>
        <begin position="175"/>
        <end position="202"/>
    </location>
</feature>
<reference evidence="3" key="1">
    <citation type="submission" date="2012-02" db="EMBL/GenBank/DDBJ databases">
        <title>The complete genome of Echinicola vietnamensis DSM 17526.</title>
        <authorList>
            <person name="Lucas S."/>
            <person name="Copeland A."/>
            <person name="Lapidus A."/>
            <person name="Glavina del Rio T."/>
            <person name="Dalin E."/>
            <person name="Tice H."/>
            <person name="Bruce D."/>
            <person name="Goodwin L."/>
            <person name="Pitluck S."/>
            <person name="Peters L."/>
            <person name="Ovchinnikova G."/>
            <person name="Teshima H."/>
            <person name="Kyrpides N."/>
            <person name="Mavromatis K."/>
            <person name="Ivanova N."/>
            <person name="Brettin T."/>
            <person name="Detter J.C."/>
            <person name="Han C."/>
            <person name="Larimer F."/>
            <person name="Land M."/>
            <person name="Hauser L."/>
            <person name="Markowitz V."/>
            <person name="Cheng J.-F."/>
            <person name="Hugenholtz P."/>
            <person name="Woyke T."/>
            <person name="Wu D."/>
            <person name="Brambilla E."/>
            <person name="Klenk H.-P."/>
            <person name="Eisen J.A."/>
        </authorList>
    </citation>
    <scope>NUCLEOTIDE SEQUENCE [LARGE SCALE GENOMIC DNA]</scope>
    <source>
        <strain evidence="3">DSM 17526 / LMG 23754 / KMM 6221</strain>
    </source>
</reference>
<dbReference type="EMBL" id="CP003346">
    <property type="protein sequence ID" value="AGA79422.1"/>
    <property type="molecule type" value="Genomic_DNA"/>
</dbReference>
<dbReference type="HOGENOM" id="CLU_1347584_0_0_10"/>
<accession>L0G1K6</accession>
<dbReference type="Proteomes" id="UP000010796">
    <property type="component" value="Chromosome"/>
</dbReference>
<dbReference type="PATRIC" id="fig|926556.3.peg.3360"/>
<proteinExistence type="predicted"/>
<dbReference type="KEGG" id="evi:Echvi_3190"/>
<gene>
    <name evidence="2" type="ordered locus">Echvi_3190</name>
</gene>
<dbReference type="eggNOG" id="COG1595">
    <property type="taxonomic scope" value="Bacteria"/>
</dbReference>